<evidence type="ECO:0000256" key="2">
    <source>
        <dbReference type="ARBA" id="ARBA00022679"/>
    </source>
</evidence>
<dbReference type="PROSITE" id="PS00101">
    <property type="entry name" value="HEXAPEP_TRANSFERASES"/>
    <property type="match status" value="1"/>
</dbReference>
<dbReference type="InterPro" id="IPR011004">
    <property type="entry name" value="Trimer_LpxA-like_sf"/>
</dbReference>
<accession>A0ABN2QNB5</accession>
<keyword evidence="2" id="KW-0808">Transferase</keyword>
<dbReference type="InterPro" id="IPR018357">
    <property type="entry name" value="Hexapep_transf_CS"/>
</dbReference>
<evidence type="ECO:0000313" key="4">
    <source>
        <dbReference type="EMBL" id="GAA1955167.1"/>
    </source>
</evidence>
<evidence type="ECO:0000313" key="5">
    <source>
        <dbReference type="Proteomes" id="UP001499954"/>
    </source>
</evidence>
<proteinExistence type="inferred from homology"/>
<gene>
    <name evidence="4" type="ORF">GCM10009717_21400</name>
</gene>
<dbReference type="SUPFAM" id="SSF51161">
    <property type="entry name" value="Trimeric LpxA-like enzymes"/>
    <property type="match status" value="1"/>
</dbReference>
<name>A0ABN2QNB5_9MICO</name>
<dbReference type="PANTHER" id="PTHR23416">
    <property type="entry name" value="SIALIC ACID SYNTHASE-RELATED"/>
    <property type="match status" value="1"/>
</dbReference>
<dbReference type="GO" id="GO:0016746">
    <property type="term" value="F:acyltransferase activity"/>
    <property type="evidence" value="ECO:0007669"/>
    <property type="project" value="UniProtKB-KW"/>
</dbReference>
<dbReference type="InterPro" id="IPR001451">
    <property type="entry name" value="Hexapep"/>
</dbReference>
<keyword evidence="3" id="KW-0677">Repeat</keyword>
<keyword evidence="4" id="KW-0012">Acyltransferase</keyword>
<protein>
    <submittedName>
        <fullName evidence="4">Acyltransferase</fullName>
    </submittedName>
</protein>
<dbReference type="CDD" id="cd04647">
    <property type="entry name" value="LbH_MAT_like"/>
    <property type="match status" value="1"/>
</dbReference>
<keyword evidence="5" id="KW-1185">Reference proteome</keyword>
<sequence length="181" mass="19244">MRRVDFLPWEYDADSAEGARQRERQRALEAEGATIGAGVFIAPNAAVYCDKLTVGDRTYVAALAYLTGELTFGADCSVNPFAVVRGEIQIGDGVRIGAHTSILGFNHRMSPDAPVFTQGVFSKGIVIGDDVWVGSNATILDGVRIGSHVVIAAGAVVTKDVADWAIVAGNPARQLRDRRDG</sequence>
<evidence type="ECO:0000256" key="1">
    <source>
        <dbReference type="ARBA" id="ARBA00007274"/>
    </source>
</evidence>
<dbReference type="Pfam" id="PF00132">
    <property type="entry name" value="Hexapep"/>
    <property type="match status" value="2"/>
</dbReference>
<dbReference type="Proteomes" id="UP001499954">
    <property type="component" value="Unassembled WGS sequence"/>
</dbReference>
<comment type="similarity">
    <text evidence="1">Belongs to the transferase hexapeptide repeat family.</text>
</comment>
<dbReference type="InterPro" id="IPR051159">
    <property type="entry name" value="Hexapeptide_acetyltransf"/>
</dbReference>
<dbReference type="PANTHER" id="PTHR23416:SF23">
    <property type="entry name" value="ACETYLTRANSFERASE C18B11.09C-RELATED"/>
    <property type="match status" value="1"/>
</dbReference>
<reference evidence="4 5" key="1">
    <citation type="journal article" date="2019" name="Int. J. Syst. Evol. Microbiol.">
        <title>The Global Catalogue of Microorganisms (GCM) 10K type strain sequencing project: providing services to taxonomists for standard genome sequencing and annotation.</title>
        <authorList>
            <consortium name="The Broad Institute Genomics Platform"/>
            <consortium name="The Broad Institute Genome Sequencing Center for Infectious Disease"/>
            <person name="Wu L."/>
            <person name="Ma J."/>
        </authorList>
    </citation>
    <scope>NUCLEOTIDE SEQUENCE [LARGE SCALE GENOMIC DNA]</scope>
    <source>
        <strain evidence="4 5">JCM 13584</strain>
    </source>
</reference>
<evidence type="ECO:0000256" key="3">
    <source>
        <dbReference type="ARBA" id="ARBA00022737"/>
    </source>
</evidence>
<dbReference type="EMBL" id="BAAAMK010000004">
    <property type="protein sequence ID" value="GAA1955167.1"/>
    <property type="molecule type" value="Genomic_DNA"/>
</dbReference>
<dbReference type="Gene3D" id="2.160.10.10">
    <property type="entry name" value="Hexapeptide repeat proteins"/>
    <property type="match status" value="1"/>
</dbReference>
<organism evidence="4 5">
    <name type="scientific">Agromyces allii</name>
    <dbReference type="NCBI Taxonomy" id="393607"/>
    <lineage>
        <taxon>Bacteria</taxon>
        <taxon>Bacillati</taxon>
        <taxon>Actinomycetota</taxon>
        <taxon>Actinomycetes</taxon>
        <taxon>Micrococcales</taxon>
        <taxon>Microbacteriaceae</taxon>
        <taxon>Agromyces</taxon>
    </lineage>
</organism>
<comment type="caution">
    <text evidence="4">The sequence shown here is derived from an EMBL/GenBank/DDBJ whole genome shotgun (WGS) entry which is preliminary data.</text>
</comment>